<dbReference type="EMBL" id="JACJIB010000004">
    <property type="protein sequence ID" value="MBA8913817.1"/>
    <property type="molecule type" value="Genomic_DNA"/>
</dbReference>
<accession>A0AA40VCQ6</accession>
<dbReference type="AlphaFoldDB" id="A0AA40VCQ6"/>
<name>A0AA40VCQ6_9HYPH</name>
<evidence type="ECO:0000313" key="2">
    <source>
        <dbReference type="Proteomes" id="UP000543554"/>
    </source>
</evidence>
<keyword evidence="2" id="KW-1185">Reference proteome</keyword>
<sequence>MYDRNGWIRCNPLSGSWVFADAIACDQVISGEKAERELGWRPSRRSIIDELRSYRSASD</sequence>
<evidence type="ECO:0000313" key="1">
    <source>
        <dbReference type="EMBL" id="MBA8913817.1"/>
    </source>
</evidence>
<comment type="caution">
    <text evidence="1">The sequence shown here is derived from an EMBL/GenBank/DDBJ whole genome shotgun (WGS) entry which is preliminary data.</text>
</comment>
<proteinExistence type="predicted"/>
<protein>
    <submittedName>
        <fullName evidence="1">Uncharacterized protein</fullName>
    </submittedName>
</protein>
<dbReference type="Proteomes" id="UP000543554">
    <property type="component" value="Unassembled WGS sequence"/>
</dbReference>
<gene>
    <name evidence="1" type="ORF">HNR51_002900</name>
</gene>
<reference evidence="1 2" key="1">
    <citation type="submission" date="2020-08" db="EMBL/GenBank/DDBJ databases">
        <title>Genomic Encyclopedia of Type Strains, Phase IV (KMG-IV): sequencing the most valuable type-strain genomes for metagenomic binning, comparative biology and taxonomic classification.</title>
        <authorList>
            <person name="Goeker M."/>
        </authorList>
    </citation>
    <scope>NUCLEOTIDE SEQUENCE [LARGE SCALE GENOMIC DNA]</scope>
    <source>
        <strain evidence="1 2">DSM 11490</strain>
    </source>
</reference>
<organism evidence="1 2">
    <name type="scientific">Methylorubrum thiocyanatum</name>
    <dbReference type="NCBI Taxonomy" id="47958"/>
    <lineage>
        <taxon>Bacteria</taxon>
        <taxon>Pseudomonadati</taxon>
        <taxon>Pseudomonadota</taxon>
        <taxon>Alphaproteobacteria</taxon>
        <taxon>Hyphomicrobiales</taxon>
        <taxon>Methylobacteriaceae</taxon>
        <taxon>Methylorubrum</taxon>
    </lineage>
</organism>